<keyword evidence="6" id="KW-1185">Reference proteome</keyword>
<evidence type="ECO:0000313" key="5">
    <source>
        <dbReference type="EMBL" id="MFC3996807.1"/>
    </source>
</evidence>
<sequence>MRRPTIVDIAKTAGVSKGAVSCALNGRPGVSESTRSRILEIAGRLGWAPSSAARALSDGRAGAIGLIVDRPALVLGTESFFMRLIAGVQDELRDGTTALMLQAVDDPELELTTHKRWHAERRVDGVLLVDLRRDDPRIPALADLGLPAVVVGGPMAPGGPPCVWSDDAGAMRDAVGHLAGLGHRRIARVAGPEDFVHTEQRSAAFAAAARGFALERADVVHADYSGDQGAAVTRRLLSAADPPTALVFDNDLMAVAGLGVAQELGIPVPGRLSIVAWDDSPLCQAVRPELTAVGRDITEHGRLATALLLGHIATGAAAGLETPGAALVPRASTGPVPAR</sequence>
<evidence type="ECO:0000256" key="3">
    <source>
        <dbReference type="ARBA" id="ARBA00023163"/>
    </source>
</evidence>
<dbReference type="InterPro" id="IPR010982">
    <property type="entry name" value="Lambda_DNA-bd_dom_sf"/>
</dbReference>
<dbReference type="SUPFAM" id="SSF47413">
    <property type="entry name" value="lambda repressor-like DNA-binding domains"/>
    <property type="match status" value="1"/>
</dbReference>
<keyword evidence="1" id="KW-0805">Transcription regulation</keyword>
<dbReference type="CDD" id="cd01392">
    <property type="entry name" value="HTH_LacI"/>
    <property type="match status" value="1"/>
</dbReference>
<dbReference type="CDD" id="cd06267">
    <property type="entry name" value="PBP1_LacI_sugar_binding-like"/>
    <property type="match status" value="1"/>
</dbReference>
<keyword evidence="2 5" id="KW-0238">DNA-binding</keyword>
<dbReference type="GO" id="GO:0003677">
    <property type="term" value="F:DNA binding"/>
    <property type="evidence" value="ECO:0007669"/>
    <property type="project" value="UniProtKB-KW"/>
</dbReference>
<dbReference type="RefSeq" id="WP_378533199.1">
    <property type="nucleotide sequence ID" value="NZ_JBHSBH010000008.1"/>
</dbReference>
<evidence type="ECO:0000313" key="6">
    <source>
        <dbReference type="Proteomes" id="UP001595847"/>
    </source>
</evidence>
<protein>
    <submittedName>
        <fullName evidence="5">LacI family DNA-binding transcriptional regulator</fullName>
    </submittedName>
</protein>
<gene>
    <name evidence="5" type="ORF">ACFOVU_12830</name>
</gene>
<evidence type="ECO:0000256" key="2">
    <source>
        <dbReference type="ARBA" id="ARBA00023125"/>
    </source>
</evidence>
<accession>A0ABV8FP90</accession>
<dbReference type="Pfam" id="PF00356">
    <property type="entry name" value="LacI"/>
    <property type="match status" value="1"/>
</dbReference>
<proteinExistence type="predicted"/>
<dbReference type="SMART" id="SM00354">
    <property type="entry name" value="HTH_LACI"/>
    <property type="match status" value="1"/>
</dbReference>
<dbReference type="EMBL" id="JBHSBH010000008">
    <property type="protein sequence ID" value="MFC3996807.1"/>
    <property type="molecule type" value="Genomic_DNA"/>
</dbReference>
<dbReference type="Gene3D" id="3.40.50.2300">
    <property type="match status" value="2"/>
</dbReference>
<organism evidence="5 6">
    <name type="scientific">Nocardiopsis sediminis</name>
    <dbReference type="NCBI Taxonomy" id="1778267"/>
    <lineage>
        <taxon>Bacteria</taxon>
        <taxon>Bacillati</taxon>
        <taxon>Actinomycetota</taxon>
        <taxon>Actinomycetes</taxon>
        <taxon>Streptosporangiales</taxon>
        <taxon>Nocardiopsidaceae</taxon>
        <taxon>Nocardiopsis</taxon>
    </lineage>
</organism>
<reference evidence="6" key="1">
    <citation type="journal article" date="2019" name="Int. J. Syst. Evol. Microbiol.">
        <title>The Global Catalogue of Microorganisms (GCM) 10K type strain sequencing project: providing services to taxonomists for standard genome sequencing and annotation.</title>
        <authorList>
            <consortium name="The Broad Institute Genomics Platform"/>
            <consortium name="The Broad Institute Genome Sequencing Center for Infectious Disease"/>
            <person name="Wu L."/>
            <person name="Ma J."/>
        </authorList>
    </citation>
    <scope>NUCLEOTIDE SEQUENCE [LARGE SCALE GENOMIC DNA]</scope>
    <source>
        <strain evidence="6">TBRC 1826</strain>
    </source>
</reference>
<dbReference type="InterPro" id="IPR028082">
    <property type="entry name" value="Peripla_BP_I"/>
</dbReference>
<dbReference type="InterPro" id="IPR000843">
    <property type="entry name" value="HTH_LacI"/>
</dbReference>
<dbReference type="PROSITE" id="PS00356">
    <property type="entry name" value="HTH_LACI_1"/>
    <property type="match status" value="1"/>
</dbReference>
<dbReference type="PANTHER" id="PTHR30146">
    <property type="entry name" value="LACI-RELATED TRANSCRIPTIONAL REPRESSOR"/>
    <property type="match status" value="1"/>
</dbReference>
<feature type="domain" description="HTH lacI-type" evidence="4">
    <location>
        <begin position="4"/>
        <end position="58"/>
    </location>
</feature>
<dbReference type="Pfam" id="PF13377">
    <property type="entry name" value="Peripla_BP_3"/>
    <property type="match status" value="1"/>
</dbReference>
<name>A0ABV8FP90_9ACTN</name>
<keyword evidence="3" id="KW-0804">Transcription</keyword>
<dbReference type="Gene3D" id="1.10.260.40">
    <property type="entry name" value="lambda repressor-like DNA-binding domains"/>
    <property type="match status" value="1"/>
</dbReference>
<evidence type="ECO:0000256" key="1">
    <source>
        <dbReference type="ARBA" id="ARBA00023015"/>
    </source>
</evidence>
<dbReference type="Proteomes" id="UP001595847">
    <property type="component" value="Unassembled WGS sequence"/>
</dbReference>
<dbReference type="InterPro" id="IPR046335">
    <property type="entry name" value="LacI/GalR-like_sensor"/>
</dbReference>
<evidence type="ECO:0000259" key="4">
    <source>
        <dbReference type="PROSITE" id="PS50932"/>
    </source>
</evidence>
<dbReference type="PANTHER" id="PTHR30146:SF155">
    <property type="entry name" value="ALANINE RACEMASE"/>
    <property type="match status" value="1"/>
</dbReference>
<dbReference type="PROSITE" id="PS50932">
    <property type="entry name" value="HTH_LACI_2"/>
    <property type="match status" value="1"/>
</dbReference>
<dbReference type="SUPFAM" id="SSF53822">
    <property type="entry name" value="Periplasmic binding protein-like I"/>
    <property type="match status" value="1"/>
</dbReference>
<comment type="caution">
    <text evidence="5">The sequence shown here is derived from an EMBL/GenBank/DDBJ whole genome shotgun (WGS) entry which is preliminary data.</text>
</comment>